<name>A0ABQ5QLB1_9ACTN</name>
<evidence type="ECO:0000313" key="3">
    <source>
        <dbReference type="EMBL" id="GLH94954.1"/>
    </source>
</evidence>
<proteinExistence type="predicted"/>
<gene>
    <name evidence="3" type="ORF">Pa4123_02260</name>
</gene>
<keyword evidence="2" id="KW-0732">Signal</keyword>
<comment type="caution">
    <text evidence="3">The sequence shown here is derived from an EMBL/GenBank/DDBJ whole genome shotgun (WGS) entry which is preliminary data.</text>
</comment>
<dbReference type="EMBL" id="BSDI01000001">
    <property type="protein sequence ID" value="GLH94954.1"/>
    <property type="molecule type" value="Genomic_DNA"/>
</dbReference>
<protein>
    <submittedName>
        <fullName evidence="3">ATP/GTP-binding protein</fullName>
    </submittedName>
</protein>
<evidence type="ECO:0000256" key="1">
    <source>
        <dbReference type="SAM" id="MobiDB-lite"/>
    </source>
</evidence>
<sequence length="287" mass="30063">MLTRRLLPILALFATLLAAPAAVAAPPDVECPPGQTDCQIVDETPGGGGNNGGGNNGGGSSGGNDKCFRGEEEVPCYDPIFGWFNRDDGCYYKLTEPQLPPKDDSPDGAWYTPTCLAGVGEPDWFPDPPGGTPPSPVTLARRALAAITLAVPDINIKPDQGPGLVGLPVWLWVGRSPNTWGPIRNSASDSGLTVEITARVTRLSFDLGNGKTIECPTGGTPYPKGAKGPSPDCGHLYDKAGEYTIEATTSWTVDWESSAGGSGTLDENPTRVATGDIQIDELQVVTR</sequence>
<dbReference type="Proteomes" id="UP001144280">
    <property type="component" value="Unassembled WGS sequence"/>
</dbReference>
<feature type="signal peptide" evidence="2">
    <location>
        <begin position="1"/>
        <end position="24"/>
    </location>
</feature>
<reference evidence="3" key="1">
    <citation type="submission" date="2022-12" db="EMBL/GenBank/DDBJ databases">
        <title>New Phytohabitans aurantiacus sp. RD004123 nov., an actinomycete isolated from soil.</title>
        <authorList>
            <person name="Triningsih D.W."/>
            <person name="Harunari E."/>
            <person name="Igarashi Y."/>
        </authorList>
    </citation>
    <scope>NUCLEOTIDE SEQUENCE</scope>
    <source>
        <strain evidence="3">RD004123</strain>
    </source>
</reference>
<dbReference type="RefSeq" id="WP_281891802.1">
    <property type="nucleotide sequence ID" value="NZ_BSDI01000001.1"/>
</dbReference>
<accession>A0ABQ5QLB1</accession>
<feature type="chain" id="PRO_5047479769" evidence="2">
    <location>
        <begin position="25"/>
        <end position="287"/>
    </location>
</feature>
<keyword evidence="4" id="KW-1185">Reference proteome</keyword>
<evidence type="ECO:0000313" key="4">
    <source>
        <dbReference type="Proteomes" id="UP001144280"/>
    </source>
</evidence>
<feature type="compositionally biased region" description="Gly residues" evidence="1">
    <location>
        <begin position="45"/>
        <end position="61"/>
    </location>
</feature>
<organism evidence="3 4">
    <name type="scientific">Phytohabitans aurantiacus</name>
    <dbReference type="NCBI Taxonomy" id="3016789"/>
    <lineage>
        <taxon>Bacteria</taxon>
        <taxon>Bacillati</taxon>
        <taxon>Actinomycetota</taxon>
        <taxon>Actinomycetes</taxon>
        <taxon>Micromonosporales</taxon>
        <taxon>Micromonosporaceae</taxon>
    </lineage>
</organism>
<evidence type="ECO:0000256" key="2">
    <source>
        <dbReference type="SAM" id="SignalP"/>
    </source>
</evidence>
<feature type="region of interest" description="Disordered" evidence="1">
    <location>
        <begin position="34"/>
        <end position="61"/>
    </location>
</feature>